<proteinExistence type="predicted"/>
<keyword evidence="4" id="KW-1185">Reference proteome</keyword>
<feature type="transmembrane region" description="Helical" evidence="2">
    <location>
        <begin position="371"/>
        <end position="392"/>
    </location>
</feature>
<dbReference type="Proteomes" id="UP000826550">
    <property type="component" value="Chromosome"/>
</dbReference>
<feature type="transmembrane region" description="Helical" evidence="2">
    <location>
        <begin position="282"/>
        <end position="301"/>
    </location>
</feature>
<evidence type="ECO:0000256" key="1">
    <source>
        <dbReference type="ARBA" id="ARBA00004651"/>
    </source>
</evidence>
<name>A0ABX8W720_9LACO</name>
<dbReference type="SUPFAM" id="SSF103473">
    <property type="entry name" value="MFS general substrate transporter"/>
    <property type="match status" value="1"/>
</dbReference>
<evidence type="ECO:0000313" key="4">
    <source>
        <dbReference type="Proteomes" id="UP000826550"/>
    </source>
</evidence>
<dbReference type="RefSeq" id="WP_220220903.1">
    <property type="nucleotide sequence ID" value="NZ_CP048268.1"/>
</dbReference>
<dbReference type="InterPro" id="IPR011701">
    <property type="entry name" value="MFS"/>
</dbReference>
<feature type="transmembrane region" description="Helical" evidence="2">
    <location>
        <begin position="342"/>
        <end position="365"/>
    </location>
</feature>
<feature type="transmembrane region" description="Helical" evidence="2">
    <location>
        <begin position="221"/>
        <end position="242"/>
    </location>
</feature>
<keyword evidence="2" id="KW-1133">Transmembrane helix</keyword>
<dbReference type="Pfam" id="PF07690">
    <property type="entry name" value="MFS_1"/>
    <property type="match status" value="1"/>
</dbReference>
<dbReference type="PANTHER" id="PTHR23530">
    <property type="entry name" value="TRANSPORT PROTEIN-RELATED"/>
    <property type="match status" value="1"/>
</dbReference>
<feature type="transmembrane region" description="Helical" evidence="2">
    <location>
        <begin position="142"/>
        <end position="161"/>
    </location>
</feature>
<dbReference type="InterPro" id="IPR053160">
    <property type="entry name" value="MFS_DHA3_Transporter"/>
</dbReference>
<evidence type="ECO:0000313" key="3">
    <source>
        <dbReference type="EMBL" id="QYN52482.1"/>
    </source>
</evidence>
<dbReference type="Gene3D" id="1.20.1250.20">
    <property type="entry name" value="MFS general substrate transporter like domains"/>
    <property type="match status" value="1"/>
</dbReference>
<accession>A0ABX8W720</accession>
<feature type="transmembrane region" description="Helical" evidence="2">
    <location>
        <begin position="167"/>
        <end position="184"/>
    </location>
</feature>
<evidence type="ECO:0000256" key="2">
    <source>
        <dbReference type="SAM" id="Phobius"/>
    </source>
</evidence>
<dbReference type="PANTHER" id="PTHR23530:SF1">
    <property type="entry name" value="PERMEASE, MAJOR FACILITATOR SUPERFAMILY-RELATED"/>
    <property type="match status" value="1"/>
</dbReference>
<keyword evidence="2" id="KW-0472">Membrane</keyword>
<gene>
    <name evidence="3" type="ORF">GYM71_03305</name>
</gene>
<keyword evidence="2" id="KW-0812">Transmembrane</keyword>
<dbReference type="InterPro" id="IPR036259">
    <property type="entry name" value="MFS_trans_sf"/>
</dbReference>
<reference evidence="3 4" key="1">
    <citation type="submission" date="2020-01" db="EMBL/GenBank/DDBJ databases">
        <title>Vast differences in strain-level diversity in the gut microbiota of two closely related honey bee species.</title>
        <authorList>
            <person name="Ellegaard K.M."/>
            <person name="Suenami S."/>
            <person name="Miyazaki R."/>
            <person name="Engel P."/>
        </authorList>
    </citation>
    <scope>NUCLEOTIDE SEQUENCE [LARGE SCALE GENOMIC DNA]</scope>
    <source>
        <strain evidence="3 4">ESL0416</strain>
    </source>
</reference>
<protein>
    <submittedName>
        <fullName evidence="3">MFS transporter</fullName>
    </submittedName>
</protein>
<feature type="transmembrane region" description="Helical" evidence="2">
    <location>
        <begin position="307"/>
        <end position="330"/>
    </location>
</feature>
<dbReference type="EMBL" id="CP048268">
    <property type="protein sequence ID" value="QYN52482.1"/>
    <property type="molecule type" value="Genomic_DNA"/>
</dbReference>
<organism evidence="3 4">
    <name type="scientific">Lactobacillus panisapium</name>
    <dbReference type="NCBI Taxonomy" id="2012495"/>
    <lineage>
        <taxon>Bacteria</taxon>
        <taxon>Bacillati</taxon>
        <taxon>Bacillota</taxon>
        <taxon>Bacilli</taxon>
        <taxon>Lactobacillales</taxon>
        <taxon>Lactobacillaceae</taxon>
        <taxon>Lactobacillus</taxon>
    </lineage>
</organism>
<feature type="transmembrane region" description="Helical" evidence="2">
    <location>
        <begin position="21"/>
        <end position="48"/>
    </location>
</feature>
<sequence length="402" mass="44033">MTNTIKYYLYTAFKNTRFSRIISVLFVVQILKLNLVQFSLLESIYMFAQFFSEIPSGILGDMFQNKKVVLAGLLVSVLTPLITISALFLPKDLVFPVLVLSFGLEGIANALTSGADDALFYEGIRNDGAENSYGKIRGNMQLISSIILGLATAVGGYLFTLNVKMPYLFQSLFLLGAISIIAVTKEQKKIATSENEAKESYSSMLKSILSVFKDMVHSPNILFLFIFMIIITAVVNAIFMLLPNYLSQLGFDASANGSVFMLFSFAGGLVATQAYRLIKLKFSTLTILIASILLVSTGLQLQSNKYFFLLGAGLLYITLDILDPVVMQMLNLWVGDQSRATFISGLSFATSLVTMIINPIIGAIVQSYGTIIMLTSTTVITVVLIGIAYVLILRTKGDSSHE</sequence>
<feature type="transmembrane region" description="Helical" evidence="2">
    <location>
        <begin position="68"/>
        <end position="89"/>
    </location>
</feature>
<feature type="transmembrane region" description="Helical" evidence="2">
    <location>
        <begin position="254"/>
        <end position="275"/>
    </location>
</feature>
<comment type="subcellular location">
    <subcellularLocation>
        <location evidence="1">Cell membrane</location>
        <topology evidence="1">Multi-pass membrane protein</topology>
    </subcellularLocation>
</comment>